<dbReference type="EMBL" id="MT144247">
    <property type="protein sequence ID" value="QJA51240.1"/>
    <property type="molecule type" value="Genomic_DNA"/>
</dbReference>
<sequence>MDRLKFEINNDLNKIVFNFHNSIHLFGALILVYFFRFWIGYGLWLLWEIGDGFKPWYYEFKWNPGISWFANKFRQECLYSDKFSLQDVFVWNLAGALIGLILRWWLL</sequence>
<keyword evidence="1" id="KW-1133">Transmembrane helix</keyword>
<feature type="transmembrane region" description="Helical" evidence="1">
    <location>
        <begin position="23"/>
        <end position="47"/>
    </location>
</feature>
<protein>
    <submittedName>
        <fullName evidence="2">Uncharacterized protein</fullName>
    </submittedName>
</protein>
<feature type="transmembrane region" description="Helical" evidence="1">
    <location>
        <begin position="88"/>
        <end position="106"/>
    </location>
</feature>
<reference evidence="2" key="1">
    <citation type="submission" date="2020-03" db="EMBL/GenBank/DDBJ databases">
        <title>The deep terrestrial virosphere.</title>
        <authorList>
            <person name="Holmfeldt K."/>
            <person name="Nilsson E."/>
            <person name="Simone D."/>
            <person name="Lopez-Fernandez M."/>
            <person name="Wu X."/>
            <person name="de Brujin I."/>
            <person name="Lundin D."/>
            <person name="Andersson A."/>
            <person name="Bertilsson S."/>
            <person name="Dopson M."/>
        </authorList>
    </citation>
    <scope>NUCLEOTIDE SEQUENCE</scope>
    <source>
        <strain evidence="2">TM448A02028</strain>
        <strain evidence="3">TM448B01544</strain>
    </source>
</reference>
<accession>A0A6H1ZVL1</accession>
<dbReference type="AlphaFoldDB" id="A0A6H1ZVL1"/>
<name>A0A6H1ZVL1_9ZZZZ</name>
<keyword evidence="1" id="KW-0812">Transmembrane</keyword>
<organism evidence="2">
    <name type="scientific">viral metagenome</name>
    <dbReference type="NCBI Taxonomy" id="1070528"/>
    <lineage>
        <taxon>unclassified sequences</taxon>
        <taxon>metagenomes</taxon>
        <taxon>organismal metagenomes</taxon>
    </lineage>
</organism>
<evidence type="ECO:0000256" key="1">
    <source>
        <dbReference type="SAM" id="Phobius"/>
    </source>
</evidence>
<proteinExistence type="predicted"/>
<dbReference type="EMBL" id="MT144780">
    <property type="protein sequence ID" value="QJH99298.1"/>
    <property type="molecule type" value="Genomic_DNA"/>
</dbReference>
<keyword evidence="1" id="KW-0472">Membrane</keyword>
<evidence type="ECO:0000313" key="3">
    <source>
        <dbReference type="EMBL" id="QJH99298.1"/>
    </source>
</evidence>
<gene>
    <name evidence="2" type="ORF">TM448A02028_0009</name>
    <name evidence="3" type="ORF">TM448B01544_0013</name>
</gene>
<evidence type="ECO:0000313" key="2">
    <source>
        <dbReference type="EMBL" id="QJA51240.1"/>
    </source>
</evidence>